<keyword evidence="4" id="KW-1185">Reference proteome</keyword>
<feature type="domain" description="Glycosyltransferase subfamily 4-like N-terminal" evidence="2">
    <location>
        <begin position="14"/>
        <end position="118"/>
    </location>
</feature>
<dbReference type="Pfam" id="PF00534">
    <property type="entry name" value="Glycos_transf_1"/>
    <property type="match status" value="1"/>
</dbReference>
<name>A0ABD8AAX8_9EURY</name>
<organism evidence="3 4">
    <name type="scientific">Methanoculleus palmolei</name>
    <dbReference type="NCBI Taxonomy" id="72612"/>
    <lineage>
        <taxon>Archaea</taxon>
        <taxon>Methanobacteriati</taxon>
        <taxon>Methanobacteriota</taxon>
        <taxon>Stenosarchaea group</taxon>
        <taxon>Methanomicrobia</taxon>
        <taxon>Methanomicrobiales</taxon>
        <taxon>Methanomicrobiaceae</taxon>
        <taxon>Methanoculleus</taxon>
    </lineage>
</organism>
<protein>
    <submittedName>
        <fullName evidence="3">Glycosyltransferase family 4 protein</fullName>
        <ecNumber evidence="3">2.4.-.-</ecNumber>
    </submittedName>
</protein>
<dbReference type="EC" id="2.4.-.-" evidence="3"/>
<evidence type="ECO:0000313" key="4">
    <source>
        <dbReference type="Proteomes" id="UP001626603"/>
    </source>
</evidence>
<dbReference type="PANTHER" id="PTHR12526">
    <property type="entry name" value="GLYCOSYLTRANSFERASE"/>
    <property type="match status" value="1"/>
</dbReference>
<gene>
    <name evidence="3" type="ORF">R6Y95_02295</name>
</gene>
<keyword evidence="3" id="KW-0808">Transferase</keyword>
<dbReference type="SUPFAM" id="SSF53756">
    <property type="entry name" value="UDP-Glycosyltransferase/glycogen phosphorylase"/>
    <property type="match status" value="1"/>
</dbReference>
<evidence type="ECO:0000259" key="1">
    <source>
        <dbReference type="Pfam" id="PF00534"/>
    </source>
</evidence>
<keyword evidence="3" id="KW-0328">Glycosyltransferase</keyword>
<feature type="domain" description="Glycosyl transferase family 1" evidence="1">
    <location>
        <begin position="185"/>
        <end position="329"/>
    </location>
</feature>
<dbReference type="GO" id="GO:0016757">
    <property type="term" value="F:glycosyltransferase activity"/>
    <property type="evidence" value="ECO:0007669"/>
    <property type="project" value="UniProtKB-KW"/>
</dbReference>
<evidence type="ECO:0000259" key="2">
    <source>
        <dbReference type="Pfam" id="PF13439"/>
    </source>
</evidence>
<reference evidence="3 4" key="1">
    <citation type="submission" date="2023-10" db="EMBL/GenBank/DDBJ databases">
        <title>The complete genome sequence of Methanoculleus palmolei DSM 4273.</title>
        <authorList>
            <person name="Lai S.-J."/>
            <person name="You Y.-T."/>
            <person name="Chen S.-C."/>
        </authorList>
    </citation>
    <scope>NUCLEOTIDE SEQUENCE [LARGE SCALE GENOMIC DNA]</scope>
    <source>
        <strain evidence="3 4">DSM 4273</strain>
    </source>
</reference>
<dbReference type="EMBL" id="CP137641">
    <property type="protein sequence ID" value="WOX56689.1"/>
    <property type="molecule type" value="Genomic_DNA"/>
</dbReference>
<accession>A0ABD8AAX8</accession>
<dbReference type="Gene3D" id="3.40.50.2000">
    <property type="entry name" value="Glycogen Phosphorylase B"/>
    <property type="match status" value="2"/>
</dbReference>
<dbReference type="Proteomes" id="UP001626603">
    <property type="component" value="Chromosome"/>
</dbReference>
<evidence type="ECO:0000313" key="3">
    <source>
        <dbReference type="EMBL" id="WOX56689.1"/>
    </source>
</evidence>
<dbReference type="CDD" id="cd03801">
    <property type="entry name" value="GT4_PimA-like"/>
    <property type="match status" value="1"/>
</dbReference>
<dbReference type="InterPro" id="IPR001296">
    <property type="entry name" value="Glyco_trans_1"/>
</dbReference>
<sequence>MKITMLVLRFYPQIGGVEKHVLRLSEELIKKGHDVAVVTTNPSLTAPDTENLRGISIYRIPDSRPLKIWAWFVKNRQILSQADVIHCHDYPSFILWYLPFRFAYPKKPVYVTFHGYEGIVPIPRRILFLRTLTERMTLGNICIGDYIPKWYGTRSTIILYGGVDLPEGATEGANAADICRLDKGVFVGRLEKDTGIIEYLQALKILKHKYGLSPEGYICGDGTLRDVVQKELADHNINFKMLGFVRTPEDYLRMSRFAFVSGYLGMLEAMAYRKLVFNVAIDPLRDDYLGLVPNAENIMVTAKSPEELAEKFFYLSNNPLEAERRLKEAYAFAAKRSWASVADAYLAVWQTLKH</sequence>
<dbReference type="AlphaFoldDB" id="A0ABD8AAX8"/>
<proteinExistence type="predicted"/>
<dbReference type="InterPro" id="IPR028098">
    <property type="entry name" value="Glyco_trans_4-like_N"/>
</dbReference>
<dbReference type="Pfam" id="PF13439">
    <property type="entry name" value="Glyco_transf_4"/>
    <property type="match status" value="1"/>
</dbReference>